<evidence type="ECO:0000313" key="2">
    <source>
        <dbReference type="Proteomes" id="UP001604336"/>
    </source>
</evidence>
<comment type="caution">
    <text evidence="1">The sequence shown here is derived from an EMBL/GenBank/DDBJ whole genome shotgun (WGS) entry which is preliminary data.</text>
</comment>
<dbReference type="AlphaFoldDB" id="A0ABD1V516"/>
<dbReference type="Proteomes" id="UP001604336">
    <property type="component" value="Unassembled WGS sequence"/>
</dbReference>
<organism evidence="1 2">
    <name type="scientific">Abeliophyllum distichum</name>
    <dbReference type="NCBI Taxonomy" id="126358"/>
    <lineage>
        <taxon>Eukaryota</taxon>
        <taxon>Viridiplantae</taxon>
        <taxon>Streptophyta</taxon>
        <taxon>Embryophyta</taxon>
        <taxon>Tracheophyta</taxon>
        <taxon>Spermatophyta</taxon>
        <taxon>Magnoliopsida</taxon>
        <taxon>eudicotyledons</taxon>
        <taxon>Gunneridae</taxon>
        <taxon>Pentapetalae</taxon>
        <taxon>asterids</taxon>
        <taxon>lamiids</taxon>
        <taxon>Lamiales</taxon>
        <taxon>Oleaceae</taxon>
        <taxon>Forsythieae</taxon>
        <taxon>Abeliophyllum</taxon>
    </lineage>
</organism>
<protein>
    <submittedName>
        <fullName evidence="1">Retroelement</fullName>
    </submittedName>
</protein>
<keyword evidence="2" id="KW-1185">Reference proteome</keyword>
<proteinExistence type="predicted"/>
<gene>
    <name evidence="1" type="ORF">Adt_05750</name>
</gene>
<reference evidence="2" key="1">
    <citation type="submission" date="2024-07" db="EMBL/GenBank/DDBJ databases">
        <title>Two chromosome-level genome assemblies of Korean endemic species Abeliophyllum distichum and Forsythia ovata (Oleaceae).</title>
        <authorList>
            <person name="Jang H."/>
        </authorList>
    </citation>
    <scope>NUCLEOTIDE SEQUENCE [LARGE SCALE GENOMIC DNA]</scope>
</reference>
<evidence type="ECO:0000313" key="1">
    <source>
        <dbReference type="EMBL" id="KAL2532399.1"/>
    </source>
</evidence>
<sequence length="240" mass="27739">MGRSFLQGFKTARSKCFVPLPEKEFVKIAQSCLSIDLKKKFHDREFPDLFELSANMIRYERFIREEEQMKNSSKGTYYRDPNFDVHIVDEYYDQTKVYLAELVKGDVYACPLMAKLGTSDAIELGRITFEAKKKMTVDENPFPHPLGIKLVTTGFKGGMPKFKLVVDDGEEDHEPHPSVFGRLKGKEVRSDEGILCARCKRELNENVEKIRTWGHHHRPSIVPNFQLIGGRGIYLWKTTF</sequence>
<accession>A0ABD1V516</accession>
<name>A0ABD1V516_9LAMI</name>
<dbReference type="EMBL" id="JBFOLK010000002">
    <property type="protein sequence ID" value="KAL2532399.1"/>
    <property type="molecule type" value="Genomic_DNA"/>
</dbReference>